<dbReference type="Gene3D" id="3.50.50.60">
    <property type="entry name" value="FAD/NAD(P)-binding domain"/>
    <property type="match status" value="1"/>
</dbReference>
<evidence type="ECO:0000313" key="2">
    <source>
        <dbReference type="EMBL" id="MBB4951659.1"/>
    </source>
</evidence>
<dbReference type="PANTHER" id="PTHR46865">
    <property type="entry name" value="OXIDOREDUCTASE-RELATED"/>
    <property type="match status" value="1"/>
</dbReference>
<accession>A0A7W7WMD2</accession>
<dbReference type="PANTHER" id="PTHR46865:SF2">
    <property type="entry name" value="MONOOXYGENASE"/>
    <property type="match status" value="1"/>
</dbReference>
<reference evidence="2 3" key="1">
    <citation type="submission" date="2020-08" db="EMBL/GenBank/DDBJ databases">
        <title>Sequencing the genomes of 1000 actinobacteria strains.</title>
        <authorList>
            <person name="Klenk H.-P."/>
        </authorList>
    </citation>
    <scope>NUCLEOTIDE SEQUENCE [LARGE SCALE GENOMIC DNA]</scope>
    <source>
        <strain evidence="2 3">DSM 44786</strain>
    </source>
</reference>
<proteinExistence type="predicted"/>
<dbReference type="Pfam" id="PF01494">
    <property type="entry name" value="FAD_binding_3"/>
    <property type="match status" value="1"/>
</dbReference>
<gene>
    <name evidence="2" type="ORF">F4556_007194</name>
</gene>
<dbReference type="GO" id="GO:0071949">
    <property type="term" value="F:FAD binding"/>
    <property type="evidence" value="ECO:0007669"/>
    <property type="project" value="InterPro"/>
</dbReference>
<dbReference type="RefSeq" id="WP_184923768.1">
    <property type="nucleotide sequence ID" value="NZ_JACHJR010000001.1"/>
</dbReference>
<feature type="domain" description="FAD-binding" evidence="1">
    <location>
        <begin position="5"/>
        <end position="314"/>
    </location>
</feature>
<dbReference type="Proteomes" id="UP000573327">
    <property type="component" value="Unassembled WGS sequence"/>
</dbReference>
<keyword evidence="3" id="KW-1185">Reference proteome</keyword>
<dbReference type="AlphaFoldDB" id="A0A7W7WMD2"/>
<dbReference type="InterPro" id="IPR036188">
    <property type="entry name" value="FAD/NAD-bd_sf"/>
</dbReference>
<dbReference type="InterPro" id="IPR051704">
    <property type="entry name" value="FAD_aromatic-hydroxylase"/>
</dbReference>
<dbReference type="PRINTS" id="PR00420">
    <property type="entry name" value="RNGMNOXGNASE"/>
</dbReference>
<dbReference type="SUPFAM" id="SSF51905">
    <property type="entry name" value="FAD/NAD(P)-binding domain"/>
    <property type="match status" value="1"/>
</dbReference>
<dbReference type="Gene3D" id="3.30.9.10">
    <property type="entry name" value="D-Amino Acid Oxidase, subunit A, domain 2"/>
    <property type="match status" value="1"/>
</dbReference>
<sequence length="389" mass="42341">MNERILISGASVAGLTLAYWLARYGFRPTVVERAPGMRAGGNGVDVSGLAVDVVERMGIMPSVRAAATDVRGMKFVDADDRTRARIALQGASSVELMRGDLVALLYDSARDGVEYLFGDSVSRLEQDEDGVTVTFERAGARRFDLVVGADGLHSTTRRLAFGPEARHLHHGGHYFAFADADAGLGEDRWVTMFNQPGRMAGIYRSGRHTQAKAYFIFRSGPLAYDHRDTAQQKELVRRAFADGSPWRIGELLAGALADPEFYFDALAQVRMDSWSTGRVALVGDAAWCASPASGAGAELALVGAYRLAGELAAAGGDHRLAFSRYHAGHRGLVRAKQQIGFNVRLMVPRTTFGRRVRDTVARLPLFPALGAVERLLQTGNRRTLPDYQV</sequence>
<dbReference type="InterPro" id="IPR002938">
    <property type="entry name" value="FAD-bd"/>
</dbReference>
<organism evidence="2 3">
    <name type="scientific">Kitasatospora gansuensis</name>
    <dbReference type="NCBI Taxonomy" id="258050"/>
    <lineage>
        <taxon>Bacteria</taxon>
        <taxon>Bacillati</taxon>
        <taxon>Actinomycetota</taxon>
        <taxon>Actinomycetes</taxon>
        <taxon>Kitasatosporales</taxon>
        <taxon>Streptomycetaceae</taxon>
        <taxon>Kitasatospora</taxon>
    </lineage>
</organism>
<dbReference type="EMBL" id="JACHJR010000001">
    <property type="protein sequence ID" value="MBB4951659.1"/>
    <property type="molecule type" value="Genomic_DNA"/>
</dbReference>
<evidence type="ECO:0000313" key="3">
    <source>
        <dbReference type="Proteomes" id="UP000573327"/>
    </source>
</evidence>
<evidence type="ECO:0000259" key="1">
    <source>
        <dbReference type="Pfam" id="PF01494"/>
    </source>
</evidence>
<comment type="caution">
    <text evidence="2">The sequence shown here is derived from an EMBL/GenBank/DDBJ whole genome shotgun (WGS) entry which is preliminary data.</text>
</comment>
<name>A0A7W7WMD2_9ACTN</name>
<protein>
    <submittedName>
        <fullName evidence="2">2-polyprenyl-6-methoxyphenol hydroxylase-like FAD-dependent oxidoreductase</fullName>
    </submittedName>
</protein>